<gene>
    <name evidence="1" type="ORF">ACFSUF_12215</name>
</gene>
<dbReference type="RefSeq" id="WP_377603193.1">
    <property type="nucleotide sequence ID" value="NZ_JBHUME010000008.1"/>
</dbReference>
<dbReference type="Proteomes" id="UP001597541">
    <property type="component" value="Unassembled WGS sequence"/>
</dbReference>
<proteinExistence type="predicted"/>
<protein>
    <submittedName>
        <fullName evidence="1">Uncharacterized protein</fullName>
    </submittedName>
</protein>
<name>A0ABW5PF80_9BACL</name>
<evidence type="ECO:0000313" key="1">
    <source>
        <dbReference type="EMBL" id="MFD2613189.1"/>
    </source>
</evidence>
<keyword evidence="2" id="KW-1185">Reference proteome</keyword>
<evidence type="ECO:0000313" key="2">
    <source>
        <dbReference type="Proteomes" id="UP001597541"/>
    </source>
</evidence>
<organism evidence="1 2">
    <name type="scientific">Paenibacillus gansuensis</name>
    <dbReference type="NCBI Taxonomy" id="306542"/>
    <lineage>
        <taxon>Bacteria</taxon>
        <taxon>Bacillati</taxon>
        <taxon>Bacillota</taxon>
        <taxon>Bacilli</taxon>
        <taxon>Bacillales</taxon>
        <taxon>Paenibacillaceae</taxon>
        <taxon>Paenibacillus</taxon>
    </lineage>
</organism>
<dbReference type="EMBL" id="JBHUME010000008">
    <property type="protein sequence ID" value="MFD2613189.1"/>
    <property type="molecule type" value="Genomic_DNA"/>
</dbReference>
<sequence length="115" mass="12937">MELKTWLEVAAASRWMVQLTMKDGDEITGIAENYLEDIHRLHVRTAAGNVFLSFEDIDKATKTQESSSPGEWLHIEGSIQLNAADNPDAFLNEFILWLESNGRAFAGVTKPEEEE</sequence>
<comment type="caution">
    <text evidence="1">The sequence shown here is derived from an EMBL/GenBank/DDBJ whole genome shotgun (WGS) entry which is preliminary data.</text>
</comment>
<accession>A0ABW5PF80</accession>
<reference evidence="2" key="1">
    <citation type="journal article" date="2019" name="Int. J. Syst. Evol. Microbiol.">
        <title>The Global Catalogue of Microorganisms (GCM) 10K type strain sequencing project: providing services to taxonomists for standard genome sequencing and annotation.</title>
        <authorList>
            <consortium name="The Broad Institute Genomics Platform"/>
            <consortium name="The Broad Institute Genome Sequencing Center for Infectious Disease"/>
            <person name="Wu L."/>
            <person name="Ma J."/>
        </authorList>
    </citation>
    <scope>NUCLEOTIDE SEQUENCE [LARGE SCALE GENOMIC DNA]</scope>
    <source>
        <strain evidence="2">KCTC 3950</strain>
    </source>
</reference>